<comment type="caution">
    <text evidence="1">The sequence shown here is derived from an EMBL/GenBank/DDBJ whole genome shotgun (WGS) entry which is preliminary data.</text>
</comment>
<organism evidence="1 2">
    <name type="scientific">Portunus trituberculatus</name>
    <name type="common">Swimming crab</name>
    <name type="synonym">Neptunus trituberculatus</name>
    <dbReference type="NCBI Taxonomy" id="210409"/>
    <lineage>
        <taxon>Eukaryota</taxon>
        <taxon>Metazoa</taxon>
        <taxon>Ecdysozoa</taxon>
        <taxon>Arthropoda</taxon>
        <taxon>Crustacea</taxon>
        <taxon>Multicrustacea</taxon>
        <taxon>Malacostraca</taxon>
        <taxon>Eumalacostraca</taxon>
        <taxon>Eucarida</taxon>
        <taxon>Decapoda</taxon>
        <taxon>Pleocyemata</taxon>
        <taxon>Brachyura</taxon>
        <taxon>Eubrachyura</taxon>
        <taxon>Portunoidea</taxon>
        <taxon>Portunidae</taxon>
        <taxon>Portuninae</taxon>
        <taxon>Portunus</taxon>
    </lineage>
</organism>
<proteinExistence type="predicted"/>
<gene>
    <name evidence="1" type="ORF">E2C01_087218</name>
</gene>
<dbReference type="AlphaFoldDB" id="A0A5B7JDH3"/>
<keyword evidence="2" id="KW-1185">Reference proteome</keyword>
<dbReference type="Proteomes" id="UP000324222">
    <property type="component" value="Unassembled WGS sequence"/>
</dbReference>
<reference evidence="1 2" key="1">
    <citation type="submission" date="2019-05" db="EMBL/GenBank/DDBJ databases">
        <title>Another draft genome of Portunus trituberculatus and its Hox gene families provides insights of decapod evolution.</title>
        <authorList>
            <person name="Jeong J.-H."/>
            <person name="Song I."/>
            <person name="Kim S."/>
            <person name="Choi T."/>
            <person name="Kim D."/>
            <person name="Ryu S."/>
            <person name="Kim W."/>
        </authorList>
    </citation>
    <scope>NUCLEOTIDE SEQUENCE [LARGE SCALE GENOMIC DNA]</scope>
    <source>
        <tissue evidence="1">Muscle</tissue>
    </source>
</reference>
<accession>A0A5B7JDH3</accession>
<sequence>MRDEQQTDLSPSCDEEVGVCCLWDLNSKTNIPPRIFRETTAIYPLLSQLREGRVTLGVGSVSGWTVG</sequence>
<name>A0A5B7JDH3_PORTR</name>
<dbReference type="EMBL" id="VSRR010090255">
    <property type="protein sequence ID" value="MPC92146.1"/>
    <property type="molecule type" value="Genomic_DNA"/>
</dbReference>
<evidence type="ECO:0000313" key="2">
    <source>
        <dbReference type="Proteomes" id="UP000324222"/>
    </source>
</evidence>
<protein>
    <submittedName>
        <fullName evidence="1">Uncharacterized protein</fullName>
    </submittedName>
</protein>
<evidence type="ECO:0000313" key="1">
    <source>
        <dbReference type="EMBL" id="MPC92146.1"/>
    </source>
</evidence>